<dbReference type="KEGG" id="mxa:MXAN_0430"/>
<dbReference type="EMBL" id="CP000113">
    <property type="protein sequence ID" value="ABF88558.1"/>
    <property type="molecule type" value="Genomic_DNA"/>
</dbReference>
<organism evidence="2 3">
    <name type="scientific">Myxococcus xanthus (strain DK1622)</name>
    <dbReference type="NCBI Taxonomy" id="246197"/>
    <lineage>
        <taxon>Bacteria</taxon>
        <taxon>Pseudomonadati</taxon>
        <taxon>Myxococcota</taxon>
        <taxon>Myxococcia</taxon>
        <taxon>Myxococcales</taxon>
        <taxon>Cystobacterineae</taxon>
        <taxon>Myxococcaceae</taxon>
        <taxon>Myxococcus</taxon>
    </lineage>
</organism>
<protein>
    <submittedName>
        <fullName evidence="2">Uncharacterized protein</fullName>
    </submittedName>
</protein>
<keyword evidence="3" id="KW-1185">Reference proteome</keyword>
<evidence type="ECO:0000313" key="3">
    <source>
        <dbReference type="Proteomes" id="UP000002402"/>
    </source>
</evidence>
<dbReference type="EnsemblBacteria" id="ABF88558">
    <property type="protein sequence ID" value="ABF88558"/>
    <property type="gene ID" value="MXAN_0430"/>
</dbReference>
<sequence length="110" mass="12189">MRDMAVAEKNVLEDKFPVTGVRALTSAPAHWVTSPLAMTANLPEVQRFLLGETAPQRLLQSREATLAKLLRTPYEAEARALLPQSERPALATEEQKHQHALAEVLGRPIQ</sequence>
<gene>
    <name evidence="2" type="ordered locus">MXAN_0430</name>
</gene>
<name>Q1DF73_MYXXD</name>
<dbReference type="Proteomes" id="UP000002402">
    <property type="component" value="Chromosome"/>
</dbReference>
<dbReference type="AlphaFoldDB" id="Q1DF73"/>
<feature type="region of interest" description="Disordered" evidence="1">
    <location>
        <begin position="88"/>
        <end position="110"/>
    </location>
</feature>
<evidence type="ECO:0000256" key="1">
    <source>
        <dbReference type="SAM" id="MobiDB-lite"/>
    </source>
</evidence>
<proteinExistence type="predicted"/>
<accession>Q1DF73</accession>
<evidence type="ECO:0000313" key="2">
    <source>
        <dbReference type="EMBL" id="ABF88558.1"/>
    </source>
</evidence>
<dbReference type="HOGENOM" id="CLU_2168242_0_0_7"/>
<reference evidence="2 3" key="1">
    <citation type="journal article" date="2006" name="Proc. Natl. Acad. Sci. U.S.A.">
        <title>Evolution of sensory complexity recorded in a myxobacterial genome.</title>
        <authorList>
            <person name="Goldman B.S."/>
            <person name="Nierman W.C."/>
            <person name="Kaiser D."/>
            <person name="Slater S.C."/>
            <person name="Durkin A.S."/>
            <person name="Eisen J.A."/>
            <person name="Ronning C.M."/>
            <person name="Barbazuk W.B."/>
            <person name="Blanchard M."/>
            <person name="Field C."/>
            <person name="Halling C."/>
            <person name="Hinkle G."/>
            <person name="Iartchuk O."/>
            <person name="Kim H.S."/>
            <person name="Mackenzie C."/>
            <person name="Madupu R."/>
            <person name="Miller N."/>
            <person name="Shvartsbeyn A."/>
            <person name="Sullivan S.A."/>
            <person name="Vaudin M."/>
            <person name="Wiegand R."/>
            <person name="Kaplan H.B."/>
        </authorList>
    </citation>
    <scope>NUCLEOTIDE SEQUENCE [LARGE SCALE GENOMIC DNA]</scope>
    <source>
        <strain evidence="3">DK1622</strain>
    </source>
</reference>